<evidence type="ECO:0000313" key="3">
    <source>
        <dbReference type="EMBL" id="EON98718.1"/>
    </source>
</evidence>
<dbReference type="KEGG" id="tmn:UCRPA7_5734"/>
<dbReference type="PANTHER" id="PTHR46023:SF6">
    <property type="entry name" value="LIPASE CLASS 3 FAMILY PROTEIN"/>
    <property type="match status" value="1"/>
</dbReference>
<dbReference type="CDD" id="cd00519">
    <property type="entry name" value="Lipase_3"/>
    <property type="match status" value="1"/>
</dbReference>
<feature type="region of interest" description="Disordered" evidence="1">
    <location>
        <begin position="286"/>
        <end position="358"/>
    </location>
</feature>
<dbReference type="Gene3D" id="3.40.50.1820">
    <property type="entry name" value="alpha/beta hydrolase"/>
    <property type="match status" value="1"/>
</dbReference>
<gene>
    <name evidence="3" type="ORF">UCRPA7_5734</name>
</gene>
<feature type="region of interest" description="Disordered" evidence="1">
    <location>
        <begin position="1"/>
        <end position="31"/>
    </location>
</feature>
<dbReference type="InterPro" id="IPR002921">
    <property type="entry name" value="Fungal_lipase-type"/>
</dbReference>
<dbReference type="Pfam" id="PF01764">
    <property type="entry name" value="Lipase_3"/>
    <property type="match status" value="1"/>
</dbReference>
<dbReference type="InterPro" id="IPR029058">
    <property type="entry name" value="AB_hydrolase_fold"/>
</dbReference>
<feature type="compositionally biased region" description="Low complexity" evidence="1">
    <location>
        <begin position="324"/>
        <end position="349"/>
    </location>
</feature>
<proteinExistence type="predicted"/>
<protein>
    <submittedName>
        <fullName evidence="3">Putative class 3 protein</fullName>
    </submittedName>
</protein>
<dbReference type="OrthoDB" id="438440at2759"/>
<feature type="domain" description="Fungal lipase-type" evidence="2">
    <location>
        <begin position="122"/>
        <end position="271"/>
    </location>
</feature>
<dbReference type="Proteomes" id="UP000014074">
    <property type="component" value="Unassembled WGS sequence"/>
</dbReference>
<dbReference type="SUPFAM" id="SSF53474">
    <property type="entry name" value="alpha/beta-Hydrolases"/>
    <property type="match status" value="1"/>
</dbReference>
<dbReference type="PANTHER" id="PTHR46023">
    <property type="entry name" value="LIPASE CLASS 3 PROTEIN-LIKE"/>
    <property type="match status" value="1"/>
</dbReference>
<dbReference type="GeneID" id="19326318"/>
<organism evidence="3 4">
    <name type="scientific">Phaeoacremonium minimum (strain UCR-PA7)</name>
    <name type="common">Esca disease fungus</name>
    <name type="synonym">Togninia minima</name>
    <dbReference type="NCBI Taxonomy" id="1286976"/>
    <lineage>
        <taxon>Eukaryota</taxon>
        <taxon>Fungi</taxon>
        <taxon>Dikarya</taxon>
        <taxon>Ascomycota</taxon>
        <taxon>Pezizomycotina</taxon>
        <taxon>Sordariomycetes</taxon>
        <taxon>Sordariomycetidae</taxon>
        <taxon>Togniniales</taxon>
        <taxon>Togniniaceae</taxon>
        <taxon>Phaeoacremonium</taxon>
    </lineage>
</organism>
<dbReference type="RefSeq" id="XP_007916469.1">
    <property type="nucleotide sequence ID" value="XM_007918278.1"/>
</dbReference>
<keyword evidence="4" id="KW-1185">Reference proteome</keyword>
<dbReference type="EMBL" id="KB933201">
    <property type="protein sequence ID" value="EON98718.1"/>
    <property type="molecule type" value="Genomic_DNA"/>
</dbReference>
<evidence type="ECO:0000313" key="4">
    <source>
        <dbReference type="Proteomes" id="UP000014074"/>
    </source>
</evidence>
<dbReference type="HOGENOM" id="CLU_025630_0_0_1"/>
<dbReference type="AlphaFoldDB" id="R8BHC7"/>
<sequence length="440" mass="46973">MPAQGPPSIVTTDRSLPKKSKKTTTKDHPKGQTTAVAASVISGGYFAKVDLYANSKLPMNLPPLKLYIPTYPLLCLAAQYSERVYEKPRGAERDAHVDSDFRTGTKAMVIKSVPMDHMNTIVFAIRGTATFMDWAVNLNMAPTSPLGFLDDPGNFCHAGFLSVARKMIKPVAARLRQLLEEDPGRSSYSLLITGHSAGGAVAALLYSHMLATSRAAESELNGLAGCFRRIHCVTFGAPPVSLLPLAKPDRPELRKSLFLSFVNEGDPVARADKAYVRSLLELFATPAPAPTPTPTGGKGAKSPPTSMLSPDCTIKGPKEKKSKSSLASTKTSKSAKSSKSATSSKTSSSRADMPTWRVPPCTLSSAGRIVVLRSGDARGSARLKGRKTVEERLNEGVVAQIATDEQLRAVIWGDPVCHVMKLYAGRLDILAIGAVTGKGN</sequence>
<evidence type="ECO:0000256" key="1">
    <source>
        <dbReference type="SAM" id="MobiDB-lite"/>
    </source>
</evidence>
<dbReference type="eggNOG" id="ENOG502SG6V">
    <property type="taxonomic scope" value="Eukaryota"/>
</dbReference>
<name>R8BHC7_PHAM7</name>
<accession>R8BHC7</accession>
<evidence type="ECO:0000259" key="2">
    <source>
        <dbReference type="Pfam" id="PF01764"/>
    </source>
</evidence>
<dbReference type="GO" id="GO:0006629">
    <property type="term" value="P:lipid metabolic process"/>
    <property type="evidence" value="ECO:0007669"/>
    <property type="project" value="InterPro"/>
</dbReference>
<reference evidence="4" key="1">
    <citation type="journal article" date="2013" name="Genome Announc.">
        <title>Draft genome sequence of the ascomycete Phaeoacremonium aleophilum strain UCR-PA7, a causal agent of the esca disease complex in grapevines.</title>
        <authorList>
            <person name="Blanco-Ulate B."/>
            <person name="Rolshausen P."/>
            <person name="Cantu D."/>
        </authorList>
    </citation>
    <scope>NUCLEOTIDE SEQUENCE [LARGE SCALE GENOMIC DNA]</scope>
    <source>
        <strain evidence="4">UCR-PA7</strain>
    </source>
</reference>